<comment type="caution">
    <text evidence="1">The sequence shown here is derived from an EMBL/GenBank/DDBJ whole genome shotgun (WGS) entry which is preliminary data.</text>
</comment>
<sequence length="68" mass="8108">MCRLKIIVLPKVKGGTKMKQKFIKQTDVEEYILKNYEDIERENEQKFVNLMIEIIVSLTLKELYEEGD</sequence>
<accession>A0A4V2YTH8</accession>
<name>A0A4V2YTH8_9FLAO</name>
<gene>
    <name evidence="1" type="ORF">E0F89_16615</name>
</gene>
<dbReference type="EMBL" id="SMFM01000013">
    <property type="protein sequence ID" value="TDD73867.1"/>
    <property type="molecule type" value="Genomic_DNA"/>
</dbReference>
<proteinExistence type="predicted"/>
<evidence type="ECO:0000313" key="2">
    <source>
        <dbReference type="Proteomes" id="UP000295278"/>
    </source>
</evidence>
<dbReference type="OrthoDB" id="1367042at2"/>
<reference evidence="1 2" key="1">
    <citation type="submission" date="2019-03" db="EMBL/GenBank/DDBJ databases">
        <title>Flavobacterium AT-3-2 sp. nov., isolated from arctic soil.</title>
        <authorList>
            <person name="Chaudhary D.K."/>
        </authorList>
    </citation>
    <scope>NUCLEOTIDE SEQUENCE [LARGE SCALE GENOMIC DNA]</scope>
    <source>
        <strain evidence="1 2">AT-3-2</strain>
    </source>
</reference>
<organism evidence="1 2">
    <name type="scientific">Flavobacterium caseinilyticum</name>
    <dbReference type="NCBI Taxonomy" id="2541732"/>
    <lineage>
        <taxon>Bacteria</taxon>
        <taxon>Pseudomonadati</taxon>
        <taxon>Bacteroidota</taxon>
        <taxon>Flavobacteriia</taxon>
        <taxon>Flavobacteriales</taxon>
        <taxon>Flavobacteriaceae</taxon>
        <taxon>Flavobacterium</taxon>
    </lineage>
</organism>
<dbReference type="RefSeq" id="WP_131910836.1">
    <property type="nucleotide sequence ID" value="NZ_SMFM01000013.1"/>
</dbReference>
<dbReference type="Proteomes" id="UP000295278">
    <property type="component" value="Unassembled WGS sequence"/>
</dbReference>
<protein>
    <submittedName>
        <fullName evidence="1">Uncharacterized protein</fullName>
    </submittedName>
</protein>
<dbReference type="AlphaFoldDB" id="A0A4V2YTH8"/>
<keyword evidence="2" id="KW-1185">Reference proteome</keyword>
<evidence type="ECO:0000313" key="1">
    <source>
        <dbReference type="EMBL" id="TDD73867.1"/>
    </source>
</evidence>